<accession>A0A2P2DIH3</accession>
<feature type="region of interest" description="Disordered" evidence="1">
    <location>
        <begin position="1"/>
        <end position="23"/>
    </location>
</feature>
<dbReference type="InterPro" id="IPR021451">
    <property type="entry name" value="DUF3102"/>
</dbReference>
<evidence type="ECO:0000313" key="2">
    <source>
        <dbReference type="EMBL" id="GBF44467.1"/>
    </source>
</evidence>
<dbReference type="Proteomes" id="UP000245206">
    <property type="component" value="Unassembled WGS sequence"/>
</dbReference>
<dbReference type="RefSeq" id="WP_108961436.1">
    <property type="nucleotide sequence ID" value="NZ_BFAZ01000013.1"/>
</dbReference>
<dbReference type="OrthoDB" id="326243at2"/>
<name>A0A2P2DIH3_9LEPT</name>
<comment type="caution">
    <text evidence="2">The sequence shown here is derived from an EMBL/GenBank/DDBJ whole genome shotgun (WGS) entry which is preliminary data.</text>
</comment>
<proteinExistence type="predicted"/>
<evidence type="ECO:0000313" key="3">
    <source>
        <dbReference type="Proteomes" id="UP000245206"/>
    </source>
</evidence>
<protein>
    <recommendedName>
        <fullName evidence="4">DUF3102 domain-containing protein</fullName>
    </recommendedName>
</protein>
<dbReference type="AlphaFoldDB" id="A0A2P2DIH3"/>
<keyword evidence="3" id="KW-1185">Reference proteome</keyword>
<evidence type="ECO:0000256" key="1">
    <source>
        <dbReference type="SAM" id="MobiDB-lite"/>
    </source>
</evidence>
<dbReference type="Pfam" id="PF11300">
    <property type="entry name" value="DUF3102"/>
    <property type="match status" value="1"/>
</dbReference>
<evidence type="ECO:0008006" key="4">
    <source>
        <dbReference type="Google" id="ProtNLM"/>
    </source>
</evidence>
<dbReference type="EMBL" id="BFAZ01000013">
    <property type="protein sequence ID" value="GBF44467.1"/>
    <property type="molecule type" value="Genomic_DNA"/>
</dbReference>
<reference evidence="3" key="1">
    <citation type="journal article" date="2019" name="Microbiol. Immunol.">
        <title>Molecular and phenotypic characterization of Leptospira johnsonii sp. nov., Leptospira ellinghausenii sp. nov. and Leptospira ryugenii sp. nov. isolated from soil and water in Japan.</title>
        <authorList>
            <person name="Masuzawa T."/>
            <person name="Saito M."/>
            <person name="Nakao R."/>
            <person name="Nikaido Y."/>
            <person name="Matsumoto M."/>
            <person name="Ogawa M."/>
            <person name="Yokoyama M."/>
            <person name="Hidaka Y."/>
            <person name="Tomita J."/>
            <person name="Sakakibara K."/>
            <person name="Suzuki K."/>
            <person name="Yasuda S."/>
            <person name="Sato H."/>
            <person name="Yamaguchi M."/>
            <person name="Yoshida S.I."/>
            <person name="Koizumi N."/>
            <person name="Kawamura Y."/>
        </authorList>
    </citation>
    <scope>NUCLEOTIDE SEQUENCE [LARGE SCALE GENOMIC DNA]</scope>
    <source>
        <strain evidence="3">E18</strain>
    </source>
</reference>
<gene>
    <name evidence="2" type="ORF">LPTSP2_37700</name>
</gene>
<organism evidence="2 3">
    <name type="scientific">Leptospira ellinghausenii</name>
    <dbReference type="NCBI Taxonomy" id="1917822"/>
    <lineage>
        <taxon>Bacteria</taxon>
        <taxon>Pseudomonadati</taxon>
        <taxon>Spirochaetota</taxon>
        <taxon>Spirochaetia</taxon>
        <taxon>Leptospirales</taxon>
        <taxon>Leptospiraceae</taxon>
        <taxon>Leptospira</taxon>
    </lineage>
</organism>
<sequence>MGRFDSLTGKRPGSQRENLPVSKSDQTVKRIIELHESVLGGMKNVLQNAMVLGEELLRIKEDLGHGNWIPWIEQNLPFSERSARNYISIFKNRELLNRQPIADLKSAIKFLSDGTQDEKEINPKENQDPKVLYKRFHHGEKLNQKEKFILKEFLVIEKEKILSKAKQKAVEIENEIQSLK</sequence>